<evidence type="ECO:0000313" key="2">
    <source>
        <dbReference type="EMBL" id="MEW7311334.1"/>
    </source>
</evidence>
<keyword evidence="3" id="KW-1185">Reference proteome</keyword>
<proteinExistence type="predicted"/>
<feature type="domain" description="DUF2169" evidence="1">
    <location>
        <begin position="25"/>
        <end position="287"/>
    </location>
</feature>
<evidence type="ECO:0000259" key="1">
    <source>
        <dbReference type="Pfam" id="PF09937"/>
    </source>
</evidence>
<name>A0ABV3NP80_9ENTR</name>
<dbReference type="Proteomes" id="UP001555342">
    <property type="component" value="Unassembled WGS sequence"/>
</dbReference>
<gene>
    <name evidence="2" type="ORF">AB1E22_01140</name>
</gene>
<organism evidence="2 3">
    <name type="scientific">Buttiauxella gaviniae</name>
    <dbReference type="NCBI Taxonomy" id="82990"/>
    <lineage>
        <taxon>Bacteria</taxon>
        <taxon>Pseudomonadati</taxon>
        <taxon>Pseudomonadota</taxon>
        <taxon>Gammaproteobacteria</taxon>
        <taxon>Enterobacterales</taxon>
        <taxon>Enterobacteriaceae</taxon>
        <taxon>Buttiauxella</taxon>
    </lineage>
</organism>
<reference evidence="2 3" key="1">
    <citation type="submission" date="2024-07" db="EMBL/GenBank/DDBJ databases">
        <authorList>
            <person name="Wang L."/>
        </authorList>
    </citation>
    <scope>NUCLEOTIDE SEQUENCE [LARGE SCALE GENOMIC DNA]</scope>
    <source>
        <strain evidence="2 3">WL359</strain>
    </source>
</reference>
<accession>A0ABV3NP80</accession>
<dbReference type="RefSeq" id="WP_367593688.1">
    <property type="nucleotide sequence ID" value="NZ_JBFMVT010000002.1"/>
</dbReference>
<comment type="caution">
    <text evidence="2">The sequence shown here is derived from an EMBL/GenBank/DDBJ whole genome shotgun (WGS) entry which is preliminary data.</text>
</comment>
<protein>
    <submittedName>
        <fullName evidence="2">DUF2169 domain-containing protein</fullName>
    </submittedName>
</protein>
<dbReference type="InterPro" id="IPR018683">
    <property type="entry name" value="DUF2169"/>
</dbReference>
<dbReference type="Pfam" id="PF09937">
    <property type="entry name" value="DUF2169"/>
    <property type="match status" value="1"/>
</dbReference>
<evidence type="ECO:0000313" key="3">
    <source>
        <dbReference type="Proteomes" id="UP001555342"/>
    </source>
</evidence>
<dbReference type="EMBL" id="JBFMVT010000002">
    <property type="protein sequence ID" value="MEW7311334.1"/>
    <property type="molecule type" value="Genomic_DNA"/>
</dbReference>
<sequence>MDLVNKTGFPYFQFEKIGHYGELFTVIAVSQTFDIPKLDGVCPVADKQRPLVMADTWFGEPEFSSLRTVSDFIWRKVRADILLAGSAWYAGERVNAWQAEFQVGKLSRTIDVCGPREWQFINGDWQLSNPERVNNVLLRHELASSSQYNPFGRKVPSSIDQTSPILASQLSASPGAVCRSWPSRLRYAQGFTTAWKESVMPFYPAEFDVAFFNSAPLEQQYDGYLLGNEKIVLKGLLRSAVTRTCFLPGLRVVAKNPHSDYSLLRQPLQADTLTCHTDDEQITLVWRLTLPAQTLPEHLVLVTEQELSHG</sequence>